<evidence type="ECO:0000259" key="1">
    <source>
        <dbReference type="Pfam" id="PF07866"/>
    </source>
</evidence>
<protein>
    <recommendedName>
        <fullName evidence="1">DUF1653 domain-containing protein</fullName>
    </recommendedName>
</protein>
<dbReference type="KEGG" id="haa:A5892_17650"/>
<proteinExistence type="predicted"/>
<reference evidence="2 3" key="1">
    <citation type="submission" date="2016-04" db="EMBL/GenBank/DDBJ databases">
        <title>Complete Genome Sequence of Halotalea alkalilenta IHB B 13600.</title>
        <authorList>
            <person name="Swarnkar M.K."/>
            <person name="Sharma A."/>
            <person name="Kaushal K."/>
            <person name="Soni R."/>
            <person name="Rana S."/>
            <person name="Singh A.K."/>
            <person name="Gulati A."/>
        </authorList>
    </citation>
    <scope>NUCLEOTIDE SEQUENCE [LARGE SCALE GENOMIC DNA]</scope>
    <source>
        <strain evidence="2 3">IHB B 13600</strain>
    </source>
</reference>
<dbReference type="STRING" id="376489.A5892_17650"/>
<name>A0A172YIP0_9GAMM</name>
<evidence type="ECO:0000313" key="3">
    <source>
        <dbReference type="Proteomes" id="UP000077875"/>
    </source>
</evidence>
<keyword evidence="3" id="KW-1185">Reference proteome</keyword>
<sequence length="79" mass="9192">MPPNDPIPRPGIYRHYKGALYQVIGVARHSETEEQLVIYRALYGDYDLWSRPLGMFNQTIERDGEPRPRFALVKAFEQG</sequence>
<dbReference type="Gene3D" id="2.30.30.320">
    <property type="entry name" value="DUF1653-like domain"/>
    <property type="match status" value="1"/>
</dbReference>
<dbReference type="Pfam" id="PF07866">
    <property type="entry name" value="DUF1653"/>
    <property type="match status" value="1"/>
</dbReference>
<feature type="domain" description="DUF1653" evidence="1">
    <location>
        <begin position="11"/>
        <end position="71"/>
    </location>
</feature>
<dbReference type="Proteomes" id="UP000077875">
    <property type="component" value="Chromosome"/>
</dbReference>
<dbReference type="EMBL" id="CP015243">
    <property type="protein sequence ID" value="ANF59063.1"/>
    <property type="molecule type" value="Genomic_DNA"/>
</dbReference>
<organism evidence="2 3">
    <name type="scientific">Halotalea alkalilenta</name>
    <dbReference type="NCBI Taxonomy" id="376489"/>
    <lineage>
        <taxon>Bacteria</taxon>
        <taxon>Pseudomonadati</taxon>
        <taxon>Pseudomonadota</taxon>
        <taxon>Gammaproteobacteria</taxon>
        <taxon>Oceanospirillales</taxon>
        <taxon>Halomonadaceae</taxon>
        <taxon>Halotalea</taxon>
    </lineage>
</organism>
<dbReference type="InterPro" id="IPR037135">
    <property type="entry name" value="DUF1653-like_dom_sf"/>
</dbReference>
<evidence type="ECO:0000313" key="2">
    <source>
        <dbReference type="EMBL" id="ANF59063.1"/>
    </source>
</evidence>
<dbReference type="AlphaFoldDB" id="A0A172YIP0"/>
<accession>A0A172YIP0</accession>
<dbReference type="InterPro" id="IPR023387">
    <property type="entry name" value="DUF1653-like_dom"/>
</dbReference>
<dbReference type="RefSeq" id="WP_064123910.1">
    <property type="nucleotide sequence ID" value="NZ_CP015243.1"/>
</dbReference>
<gene>
    <name evidence="2" type="ORF">A5892_17650</name>
</gene>